<gene>
    <name evidence="3" type="ORF">PGT21_009130</name>
    <name evidence="2" type="ORF">PGT21_009218</name>
    <name evidence="4" type="ORF">PGTUg99_021433</name>
</gene>
<evidence type="ECO:0000313" key="3">
    <source>
        <dbReference type="EMBL" id="KAA1117489.1"/>
    </source>
</evidence>
<dbReference type="EMBL" id="VSWC01000002">
    <property type="protein sequence ID" value="KAA1117489.1"/>
    <property type="molecule type" value="Genomic_DNA"/>
</dbReference>
<dbReference type="AlphaFoldDB" id="A0A5B0QWC0"/>
<accession>A0A5B0QWC0</accession>
<dbReference type="EMBL" id="VSWC01000054">
    <property type="protein sequence ID" value="KAA1099491.1"/>
    <property type="molecule type" value="Genomic_DNA"/>
</dbReference>
<evidence type="ECO:0000256" key="1">
    <source>
        <dbReference type="SAM" id="MobiDB-lite"/>
    </source>
</evidence>
<evidence type="ECO:0000313" key="5">
    <source>
        <dbReference type="Proteomes" id="UP000324748"/>
    </source>
</evidence>
<name>A0A5B0QWC0_PUCGR</name>
<keyword evidence="5" id="KW-1185">Reference proteome</keyword>
<dbReference type="Proteomes" id="UP000325313">
    <property type="component" value="Unassembled WGS sequence"/>
</dbReference>
<evidence type="ECO:0000313" key="6">
    <source>
        <dbReference type="Proteomes" id="UP000325313"/>
    </source>
</evidence>
<evidence type="ECO:0000313" key="4">
    <source>
        <dbReference type="EMBL" id="KAA1123292.1"/>
    </source>
</evidence>
<comment type="caution">
    <text evidence="3">The sequence shown here is derived from an EMBL/GenBank/DDBJ whole genome shotgun (WGS) entry which is preliminary data.</text>
</comment>
<dbReference type="EMBL" id="VDEP01000210">
    <property type="protein sequence ID" value="KAA1123292.1"/>
    <property type="molecule type" value="Genomic_DNA"/>
</dbReference>
<feature type="region of interest" description="Disordered" evidence="1">
    <location>
        <begin position="56"/>
        <end position="77"/>
    </location>
</feature>
<feature type="region of interest" description="Disordered" evidence="1">
    <location>
        <begin position="1"/>
        <end position="42"/>
    </location>
</feature>
<proteinExistence type="predicted"/>
<evidence type="ECO:0000313" key="2">
    <source>
        <dbReference type="EMBL" id="KAA1099491.1"/>
    </source>
</evidence>
<reference evidence="5 6" key="1">
    <citation type="submission" date="2019-05" db="EMBL/GenBank/DDBJ databases">
        <title>Emergence of the Ug99 lineage of the wheat stem rust pathogen through somatic hybridization.</title>
        <authorList>
            <person name="Li F."/>
            <person name="Upadhyaya N.M."/>
            <person name="Sperschneider J."/>
            <person name="Matny O."/>
            <person name="Nguyen-Phuc H."/>
            <person name="Mago R."/>
            <person name="Raley C."/>
            <person name="Miller M.E."/>
            <person name="Silverstein K.A.T."/>
            <person name="Henningsen E."/>
            <person name="Hirsch C.D."/>
            <person name="Visser B."/>
            <person name="Pretorius Z.A."/>
            <person name="Steffenson B.J."/>
            <person name="Schwessinger B."/>
            <person name="Dodds P.N."/>
            <person name="Figueroa M."/>
        </authorList>
    </citation>
    <scope>NUCLEOTIDE SEQUENCE [LARGE SCALE GENOMIC DNA]</scope>
    <source>
        <strain evidence="3">21-0</strain>
        <strain evidence="4 6">Ug99</strain>
    </source>
</reference>
<sequence>MRISGCFFRGKRHPHPHPHPLADIPPPQSNSTAGGKGRIYHPNYGITTQLRACATPQSGKPELNLCERSPPGPSTNP</sequence>
<protein>
    <submittedName>
        <fullName evidence="3">Uncharacterized protein</fullName>
    </submittedName>
</protein>
<dbReference type="Proteomes" id="UP000324748">
    <property type="component" value="Unassembled WGS sequence"/>
</dbReference>
<organism evidence="3 5">
    <name type="scientific">Puccinia graminis f. sp. tritici</name>
    <dbReference type="NCBI Taxonomy" id="56615"/>
    <lineage>
        <taxon>Eukaryota</taxon>
        <taxon>Fungi</taxon>
        <taxon>Dikarya</taxon>
        <taxon>Basidiomycota</taxon>
        <taxon>Pucciniomycotina</taxon>
        <taxon>Pucciniomycetes</taxon>
        <taxon>Pucciniales</taxon>
        <taxon>Pucciniaceae</taxon>
        <taxon>Puccinia</taxon>
    </lineage>
</organism>
<feature type="compositionally biased region" description="Basic residues" evidence="1">
    <location>
        <begin position="9"/>
        <end position="18"/>
    </location>
</feature>